<evidence type="ECO:0000256" key="1">
    <source>
        <dbReference type="SAM" id="SignalP"/>
    </source>
</evidence>
<evidence type="ECO:0000313" key="3">
    <source>
        <dbReference type="Proteomes" id="UP000254186"/>
    </source>
</evidence>
<dbReference type="RefSeq" id="WP_262054145.1">
    <property type="nucleotide sequence ID" value="NZ_UGHY01000002.1"/>
</dbReference>
<organism evidence="2 3">
    <name type="scientific">Haemophilus parainfluenzae</name>
    <dbReference type="NCBI Taxonomy" id="729"/>
    <lineage>
        <taxon>Bacteria</taxon>
        <taxon>Pseudomonadati</taxon>
        <taxon>Pseudomonadota</taxon>
        <taxon>Gammaproteobacteria</taxon>
        <taxon>Pasteurellales</taxon>
        <taxon>Pasteurellaceae</taxon>
        <taxon>Haemophilus</taxon>
    </lineage>
</organism>
<accession>A0A377JFC8</accession>
<reference evidence="2 3" key="1">
    <citation type="submission" date="2018-06" db="EMBL/GenBank/DDBJ databases">
        <authorList>
            <consortium name="Pathogen Informatics"/>
            <person name="Doyle S."/>
        </authorList>
    </citation>
    <scope>NUCLEOTIDE SEQUENCE [LARGE SCALE GENOMIC DNA]</scope>
    <source>
        <strain evidence="2 3">NCTC10672</strain>
    </source>
</reference>
<feature type="signal peptide" evidence="1">
    <location>
        <begin position="1"/>
        <end position="26"/>
    </location>
</feature>
<proteinExistence type="predicted"/>
<keyword evidence="1" id="KW-0732">Signal</keyword>
<dbReference type="EMBL" id="UGHY01000002">
    <property type="protein sequence ID" value="STP02981.1"/>
    <property type="molecule type" value="Genomic_DNA"/>
</dbReference>
<dbReference type="Proteomes" id="UP000254186">
    <property type="component" value="Unassembled WGS sequence"/>
</dbReference>
<sequence>MTQKNYTTATLLLFSFMGITPLVALAEEINQLETINVNTTAENKILAGKDEVYSKNNVTEYKSKKEIETYHSQSVSDLLSGITGVYSGDARNGGAIDPIIRSSWGKGGFPC</sequence>
<dbReference type="AlphaFoldDB" id="A0A377JFC8"/>
<protein>
    <submittedName>
        <fullName evidence="2">Uncharacterized protein</fullName>
    </submittedName>
</protein>
<name>A0A377JFC8_HAEPA</name>
<feature type="chain" id="PRO_5016640455" evidence="1">
    <location>
        <begin position="27"/>
        <end position="111"/>
    </location>
</feature>
<gene>
    <name evidence="2" type="ORF">NCTC10672_00393</name>
</gene>
<evidence type="ECO:0000313" key="2">
    <source>
        <dbReference type="EMBL" id="STP02981.1"/>
    </source>
</evidence>
<dbReference type="InterPro" id="IPR037066">
    <property type="entry name" value="Plug_dom_sf"/>
</dbReference>
<dbReference type="Gene3D" id="2.170.130.10">
    <property type="entry name" value="TonB-dependent receptor, plug domain"/>
    <property type="match status" value="1"/>
</dbReference>